<comment type="caution">
    <text evidence="5">The sequence shown here is derived from an EMBL/GenBank/DDBJ whole genome shotgun (WGS) entry which is preliminary data.</text>
</comment>
<dbReference type="Proteomes" id="UP001408789">
    <property type="component" value="Unassembled WGS sequence"/>
</dbReference>
<dbReference type="InterPro" id="IPR000863">
    <property type="entry name" value="Sulfotransferase_dom"/>
</dbReference>
<dbReference type="Gene3D" id="3.40.50.300">
    <property type="entry name" value="P-loop containing nucleotide triphosphate hydrolases"/>
    <property type="match status" value="1"/>
</dbReference>
<evidence type="ECO:0000313" key="5">
    <source>
        <dbReference type="EMBL" id="KAK9056412.1"/>
    </source>
</evidence>
<dbReference type="AlphaFoldDB" id="A0AAP0GQ12"/>
<protein>
    <recommendedName>
        <fullName evidence="3">Sulfotransferase</fullName>
        <ecNumber evidence="3">2.8.2.-</ecNumber>
    </recommendedName>
</protein>
<dbReference type="EC" id="2.8.2.-" evidence="3"/>
<sequence>MSIPIASSLASPLPSSIAKCSEEEEKANMAIVFDQYKDRLATLPKKKGWISENIYMYQGFWHHSGRRTSVETVMALQDTFIARPTDIYLITPPKSGTTWLKALVFALVNRNHYQNHNLSTHPLLISNPHKCVPHIESELYRTTPTYVDPHSTRLFGTHISYTSLPQSILDNKCRFVYLFRNPKDVLVSLFHYANKLRDQSRDQMTFEEAFDMFSKGITPNGPYWDHVKGYHKFSLEHPKNVLFLKYEDMMIDTMKNVKRIAKFLGCPFTEEEEVKNVVQEIVRLCSFESLSVVSKHGNLKDGIPNNVFFREGKVGDWKNHLTDEMSRVLDEITKDKFHGLNISF</sequence>
<evidence type="ECO:0000256" key="2">
    <source>
        <dbReference type="ARBA" id="ARBA00022679"/>
    </source>
</evidence>
<dbReference type="SUPFAM" id="SSF52540">
    <property type="entry name" value="P-loop containing nucleoside triphosphate hydrolases"/>
    <property type="match status" value="1"/>
</dbReference>
<proteinExistence type="inferred from homology"/>
<comment type="similarity">
    <text evidence="1 3">Belongs to the sulfotransferase 1 family.</text>
</comment>
<keyword evidence="2 3" id="KW-0808">Transferase</keyword>
<gene>
    <name evidence="5" type="ORF">SSX86_023773</name>
</gene>
<accession>A0AAP0GQ12</accession>
<dbReference type="GO" id="GO:0008146">
    <property type="term" value="F:sulfotransferase activity"/>
    <property type="evidence" value="ECO:0007669"/>
    <property type="project" value="InterPro"/>
</dbReference>
<dbReference type="EMBL" id="JBCNJP010000024">
    <property type="protein sequence ID" value="KAK9056412.1"/>
    <property type="molecule type" value="Genomic_DNA"/>
</dbReference>
<feature type="domain" description="Sulfotransferase" evidence="4">
    <location>
        <begin position="84"/>
        <end position="340"/>
    </location>
</feature>
<dbReference type="PANTHER" id="PTHR11783">
    <property type="entry name" value="SULFOTRANSFERASE SULT"/>
    <property type="match status" value="1"/>
</dbReference>
<evidence type="ECO:0000256" key="1">
    <source>
        <dbReference type="ARBA" id="ARBA00005771"/>
    </source>
</evidence>
<evidence type="ECO:0000256" key="3">
    <source>
        <dbReference type="RuleBase" id="RU361155"/>
    </source>
</evidence>
<evidence type="ECO:0000313" key="6">
    <source>
        <dbReference type="Proteomes" id="UP001408789"/>
    </source>
</evidence>
<dbReference type="InterPro" id="IPR027417">
    <property type="entry name" value="P-loop_NTPase"/>
</dbReference>
<dbReference type="Pfam" id="PF00685">
    <property type="entry name" value="Sulfotransfer_1"/>
    <property type="match status" value="1"/>
</dbReference>
<organism evidence="5 6">
    <name type="scientific">Deinandra increscens subsp. villosa</name>
    <dbReference type="NCBI Taxonomy" id="3103831"/>
    <lineage>
        <taxon>Eukaryota</taxon>
        <taxon>Viridiplantae</taxon>
        <taxon>Streptophyta</taxon>
        <taxon>Embryophyta</taxon>
        <taxon>Tracheophyta</taxon>
        <taxon>Spermatophyta</taxon>
        <taxon>Magnoliopsida</taxon>
        <taxon>eudicotyledons</taxon>
        <taxon>Gunneridae</taxon>
        <taxon>Pentapetalae</taxon>
        <taxon>asterids</taxon>
        <taxon>campanulids</taxon>
        <taxon>Asterales</taxon>
        <taxon>Asteraceae</taxon>
        <taxon>Asteroideae</taxon>
        <taxon>Heliantheae alliance</taxon>
        <taxon>Madieae</taxon>
        <taxon>Madiinae</taxon>
        <taxon>Deinandra</taxon>
    </lineage>
</organism>
<reference evidence="5 6" key="1">
    <citation type="submission" date="2024-04" db="EMBL/GenBank/DDBJ databases">
        <title>The reference genome of an endangered Asteraceae, Deinandra increscens subsp. villosa, native to the Central Coast of California.</title>
        <authorList>
            <person name="Guilliams M."/>
            <person name="Hasenstab-Lehman K."/>
            <person name="Meyer R."/>
            <person name="Mcevoy S."/>
        </authorList>
    </citation>
    <scope>NUCLEOTIDE SEQUENCE [LARGE SCALE GENOMIC DNA]</scope>
    <source>
        <tissue evidence="5">Leaf</tissue>
    </source>
</reference>
<keyword evidence="6" id="KW-1185">Reference proteome</keyword>
<name>A0AAP0GQ12_9ASTR</name>
<evidence type="ECO:0000259" key="4">
    <source>
        <dbReference type="Pfam" id="PF00685"/>
    </source>
</evidence>